<dbReference type="Gene3D" id="1.10.10.10">
    <property type="entry name" value="Winged helix-like DNA-binding domain superfamily/Winged helix DNA-binding domain"/>
    <property type="match status" value="1"/>
</dbReference>
<keyword evidence="1" id="KW-0805">Transcription regulation</keyword>
<dbReference type="RefSeq" id="WP_083007164.1">
    <property type="nucleotide sequence ID" value="NZ_AP022591.1"/>
</dbReference>
<dbReference type="GO" id="GO:0006355">
    <property type="term" value="P:regulation of DNA-templated transcription"/>
    <property type="evidence" value="ECO:0007669"/>
    <property type="project" value="InterPro"/>
</dbReference>
<evidence type="ECO:0000256" key="3">
    <source>
        <dbReference type="ARBA" id="ARBA00023163"/>
    </source>
</evidence>
<dbReference type="CDD" id="cd06170">
    <property type="entry name" value="LuxR_C_like"/>
    <property type="match status" value="1"/>
</dbReference>
<dbReference type="PANTHER" id="PTHR44688">
    <property type="entry name" value="DNA-BINDING TRANSCRIPTIONAL ACTIVATOR DEVR_DOSR"/>
    <property type="match status" value="1"/>
</dbReference>
<dbReference type="KEGG" id="mcee:MCEL_28930"/>
<name>A0A1X0BKW2_MYCCF</name>
<feature type="region of interest" description="Disordered" evidence="4">
    <location>
        <begin position="759"/>
        <end position="786"/>
    </location>
</feature>
<dbReference type="STRING" id="1249101.BST21_23005"/>
<evidence type="ECO:0000313" key="6">
    <source>
        <dbReference type="Proteomes" id="UP000466431"/>
    </source>
</evidence>
<dbReference type="PANTHER" id="PTHR44688:SF16">
    <property type="entry name" value="DNA-BINDING TRANSCRIPTIONAL ACTIVATOR DEVR_DOSR"/>
    <property type="match status" value="1"/>
</dbReference>
<organism evidence="5 6">
    <name type="scientific">Mycolicibacterium celeriflavum</name>
    <name type="common">Mycobacterium celeriflavum</name>
    <dbReference type="NCBI Taxonomy" id="1249101"/>
    <lineage>
        <taxon>Bacteria</taxon>
        <taxon>Bacillati</taxon>
        <taxon>Actinomycetota</taxon>
        <taxon>Actinomycetes</taxon>
        <taxon>Mycobacteriales</taxon>
        <taxon>Mycobacteriaceae</taxon>
        <taxon>Mycolicibacterium</taxon>
    </lineage>
</organism>
<sequence>MTASDPRTDIPPAAREAVARLTAAPTEPVKLLVSGGIGTGKSSVLAAVRTALRSAGAAVLTRPPRAGDDPGVAVVIDDAHLLDDQELEHLAGRVADPASTVVIGVEPLVHRPALRALTTAVERENPIVALGPLPPAEVAHLTAEKLGGPPASDLVRSLLVATAGLPFLLQPAIAAAAAPDGEPPATAILQAAKYALIERLRRVDGATLDTLLMTSLSRDLGPDDVAAALQMSAEDAHAVVDRARATGLIEPSHSRAFLRALHRCIAQILGAARHHDIEVSLLVSQLESSTLSAELALQLAEHGLRDDRLATALAELASRSNGQPARAARLYRAAADAGATTLSSQLADALAMTGDCATAGRLTDELLGSEDAAERAASVRIAASIAVHDGSAAQAADLFRWLGPYPDAFVSAAGAVVSLAAGDLPAARAALSAETTGPPTSTARAARSLADGLLMSLEAPYPSAVARLGQAITADQPAAGVAPDTPAALVTLAALHGGDPVRARSVIARAVRAGLEDGPEAALFVSRRHRLLLGWVRMQDGQLPAATSDVATVCADADASSPLHRRDALWAAALQTAIARRSGDPGAMQKHWYAAVEVLAEYSTDLFSLLPLGELWVAASRMHQVDRLQHAIDEAFALLGSLGDPVLWSAPLHWAGVHAGILANAPDAVAPHGQALTTAAAHSAFAKTLATAGRAWLRVLANHVDVDDVTTAARLLAQAGLTWDATRLAGQAALQTPDGRVSGAMLQLARDLKQTVAVDEAPGVEHPAAPEAPRAGASRPASSRLSDREREVAELLLLGMPYRDIGAQLFISAKTVEHHVARIRRRLGAESRSEMLSMLRAMLAPQA</sequence>
<dbReference type="AlphaFoldDB" id="A0A1X0BKW2"/>
<keyword evidence="2" id="KW-0238">DNA-binding</keyword>
<feature type="compositionally biased region" description="Low complexity" evidence="4">
    <location>
        <begin position="767"/>
        <end position="784"/>
    </location>
</feature>
<protein>
    <submittedName>
        <fullName evidence="5">LuxR family transcriptional regulator</fullName>
    </submittedName>
</protein>
<proteinExistence type="predicted"/>
<gene>
    <name evidence="5" type="ORF">MCEL_28930</name>
</gene>
<dbReference type="SUPFAM" id="SSF46894">
    <property type="entry name" value="C-terminal effector domain of the bipartite response regulators"/>
    <property type="match status" value="1"/>
</dbReference>
<dbReference type="PRINTS" id="PR00038">
    <property type="entry name" value="HTHLUXR"/>
</dbReference>
<evidence type="ECO:0000256" key="4">
    <source>
        <dbReference type="SAM" id="MobiDB-lite"/>
    </source>
</evidence>
<dbReference type="InterPro" id="IPR000792">
    <property type="entry name" value="Tscrpt_reg_LuxR_C"/>
</dbReference>
<reference evidence="5 6" key="1">
    <citation type="journal article" date="2019" name="Emerg. Microbes Infect.">
        <title>Comprehensive subspecies identification of 175 nontuberculous mycobacteria species based on 7547 genomic profiles.</title>
        <authorList>
            <person name="Matsumoto Y."/>
            <person name="Kinjo T."/>
            <person name="Motooka D."/>
            <person name="Nabeya D."/>
            <person name="Jung N."/>
            <person name="Uechi K."/>
            <person name="Horii T."/>
            <person name="Iida T."/>
            <person name="Fujita J."/>
            <person name="Nakamura S."/>
        </authorList>
    </citation>
    <scope>NUCLEOTIDE SEQUENCE [LARGE SCALE GENOMIC DNA]</scope>
    <source>
        <strain evidence="5 6">JCM 18439</strain>
    </source>
</reference>
<evidence type="ECO:0000313" key="5">
    <source>
        <dbReference type="EMBL" id="BBY44598.1"/>
    </source>
</evidence>
<dbReference type="InterPro" id="IPR036388">
    <property type="entry name" value="WH-like_DNA-bd_sf"/>
</dbReference>
<dbReference type="InterPro" id="IPR016032">
    <property type="entry name" value="Sig_transdc_resp-reg_C-effctor"/>
</dbReference>
<dbReference type="NCBIfam" id="NF038181">
    <property type="entry name" value="reg_ATPase_IniR"/>
    <property type="match status" value="1"/>
</dbReference>
<dbReference type="OrthoDB" id="4811808at2"/>
<dbReference type="SMART" id="SM00421">
    <property type="entry name" value="HTH_LUXR"/>
    <property type="match status" value="1"/>
</dbReference>
<dbReference type="EMBL" id="AP022591">
    <property type="protein sequence ID" value="BBY44598.1"/>
    <property type="molecule type" value="Genomic_DNA"/>
</dbReference>
<dbReference type="PROSITE" id="PS00622">
    <property type="entry name" value="HTH_LUXR_1"/>
    <property type="match status" value="1"/>
</dbReference>
<dbReference type="GO" id="GO:0003677">
    <property type="term" value="F:DNA binding"/>
    <property type="evidence" value="ECO:0007669"/>
    <property type="project" value="UniProtKB-KW"/>
</dbReference>
<dbReference type="PROSITE" id="PS50043">
    <property type="entry name" value="HTH_LUXR_2"/>
    <property type="match status" value="1"/>
</dbReference>
<dbReference type="Proteomes" id="UP000466431">
    <property type="component" value="Chromosome"/>
</dbReference>
<keyword evidence="3" id="KW-0804">Transcription</keyword>
<evidence type="ECO:0000256" key="1">
    <source>
        <dbReference type="ARBA" id="ARBA00023015"/>
    </source>
</evidence>
<accession>A0A1X0BKW2</accession>
<dbReference type="Pfam" id="PF00196">
    <property type="entry name" value="GerE"/>
    <property type="match status" value="1"/>
</dbReference>
<evidence type="ECO:0000256" key="2">
    <source>
        <dbReference type="ARBA" id="ARBA00023125"/>
    </source>
</evidence>
<keyword evidence="6" id="KW-1185">Reference proteome</keyword>